<evidence type="ECO:0000256" key="1">
    <source>
        <dbReference type="PIRSR" id="PIRSR613078-2"/>
    </source>
</evidence>
<dbReference type="SMART" id="SM00855">
    <property type="entry name" value="PGAM"/>
    <property type="match status" value="1"/>
</dbReference>
<evidence type="ECO:0000313" key="3">
    <source>
        <dbReference type="Proteomes" id="UP000460257"/>
    </source>
</evidence>
<dbReference type="CDD" id="cd07067">
    <property type="entry name" value="HP_PGM_like"/>
    <property type="match status" value="1"/>
</dbReference>
<evidence type="ECO:0000313" key="2">
    <source>
        <dbReference type="EMBL" id="MQN02175.1"/>
    </source>
</evidence>
<comment type="caution">
    <text evidence="2">The sequence shown here is derived from an EMBL/GenBank/DDBJ whole genome shotgun (WGS) entry which is preliminary data.</text>
</comment>
<name>A0A6N7J278_9FIRM</name>
<dbReference type="InterPro" id="IPR029033">
    <property type="entry name" value="His_PPase_superfam"/>
</dbReference>
<dbReference type="PROSITE" id="PS00175">
    <property type="entry name" value="PG_MUTASE"/>
    <property type="match status" value="1"/>
</dbReference>
<dbReference type="SUPFAM" id="SSF53254">
    <property type="entry name" value="Phosphoglycerate mutase-like"/>
    <property type="match status" value="1"/>
</dbReference>
<dbReference type="Pfam" id="PF00300">
    <property type="entry name" value="His_Phos_1"/>
    <property type="match status" value="1"/>
</dbReference>
<dbReference type="InterPro" id="IPR050275">
    <property type="entry name" value="PGM_Phosphatase"/>
</dbReference>
<gene>
    <name evidence="2" type="ORF">FRC54_09855</name>
</gene>
<organism evidence="2 3">
    <name type="scientific">Candidatus Weimeria bifida</name>
    <dbReference type="NCBI Taxonomy" id="2599074"/>
    <lineage>
        <taxon>Bacteria</taxon>
        <taxon>Bacillati</taxon>
        <taxon>Bacillota</taxon>
        <taxon>Clostridia</taxon>
        <taxon>Lachnospirales</taxon>
        <taxon>Lachnospiraceae</taxon>
        <taxon>Candidatus Weimeria</taxon>
    </lineage>
</organism>
<dbReference type="GO" id="GO:0016791">
    <property type="term" value="F:phosphatase activity"/>
    <property type="evidence" value="ECO:0007669"/>
    <property type="project" value="TreeGrafter"/>
</dbReference>
<protein>
    <submittedName>
        <fullName evidence="2">Histidine phosphatase family protein</fullName>
    </submittedName>
</protein>
<dbReference type="AlphaFoldDB" id="A0A6N7J278"/>
<keyword evidence="3" id="KW-1185">Reference proteome</keyword>
<feature type="binding site" evidence="1">
    <location>
        <position position="57"/>
    </location>
    <ligand>
        <name>substrate</name>
    </ligand>
</feature>
<sequence length="179" mass="20431">MNIYVTRHGQTDLNKAHLMQGRTDAPLNAHGREQAAAAAAQLKGIHFDAVYSSPLQRAIDTAVIMTGFSPDDIIKDERIIEVDFGRYEKKKYTRLGARMWSFWLLPTIFPEPATVESIAHMKKRAHSFLDELSSKHYENVLISCHGGIMRVLCGILGHKKNELMWNPKPRNCEIRRFTL</sequence>
<proteinExistence type="predicted"/>
<dbReference type="EMBL" id="VOGC01000008">
    <property type="protein sequence ID" value="MQN02175.1"/>
    <property type="molecule type" value="Genomic_DNA"/>
</dbReference>
<dbReference type="PANTHER" id="PTHR48100">
    <property type="entry name" value="BROAD-SPECIFICITY PHOSPHATASE YOR283W-RELATED"/>
    <property type="match status" value="1"/>
</dbReference>
<feature type="binding site" evidence="1">
    <location>
        <begin position="7"/>
        <end position="14"/>
    </location>
    <ligand>
        <name>substrate</name>
    </ligand>
</feature>
<dbReference type="Gene3D" id="3.40.50.1240">
    <property type="entry name" value="Phosphoglycerate mutase-like"/>
    <property type="match status" value="1"/>
</dbReference>
<dbReference type="InterPro" id="IPR013078">
    <property type="entry name" value="His_Pase_superF_clade-1"/>
</dbReference>
<dbReference type="InterPro" id="IPR001345">
    <property type="entry name" value="PG/BPGM_mutase_AS"/>
</dbReference>
<dbReference type="GO" id="GO:0005829">
    <property type="term" value="C:cytosol"/>
    <property type="evidence" value="ECO:0007669"/>
    <property type="project" value="TreeGrafter"/>
</dbReference>
<dbReference type="PIRSF" id="PIRSF000709">
    <property type="entry name" value="6PFK_2-Ptase"/>
    <property type="match status" value="1"/>
</dbReference>
<accession>A0A6N7J278</accession>
<reference evidence="2" key="1">
    <citation type="journal article" date="2020" name="Appl. Environ. Microbiol.">
        <title>Medium-Chain Fatty Acid Synthesis by 'Candidatus Weimeria bifida' gen. nov., sp. nov., and 'Candidatus Pseudoramibacter fermentans' sp. nov.</title>
        <authorList>
            <person name="Scarborough M.J."/>
            <person name="Myers K.S."/>
            <person name="Donohue T.J."/>
            <person name="Noguera D.R."/>
        </authorList>
    </citation>
    <scope>NUCLEOTIDE SEQUENCE</scope>
    <source>
        <strain evidence="2">LCO1.1</strain>
    </source>
</reference>
<dbReference type="Proteomes" id="UP000460257">
    <property type="component" value="Unassembled WGS sequence"/>
</dbReference>
<dbReference type="PANTHER" id="PTHR48100:SF44">
    <property type="entry name" value="PHOSPHATASE C1620.13-RELATED"/>
    <property type="match status" value="1"/>
</dbReference>